<dbReference type="GO" id="GO:0016747">
    <property type="term" value="F:acyltransferase activity, transferring groups other than amino-acyl groups"/>
    <property type="evidence" value="ECO:0007669"/>
    <property type="project" value="InterPro"/>
</dbReference>
<sequence length="203" mass="22359">MIEPSRLATPRLRLRQWTAADRESFAALNADPEVMRHFPAPLTRAQSDAMAARIEALIAGRGWGFWAADSLEDGVPRFMGFVGLHTPAPDLPFSPCVEIGWRLARPFWGRGLATEAARLALRAGFEELDLEEIVSFTAVGNQRSRAVMRRLGMRECPHEAFDHPALPAGHPLRAHCLYRLARADYCGTGWPTMAEGGCASVPP</sequence>
<name>A0A3R7F267_9BURK</name>
<gene>
    <name evidence="2" type="ORF">CE154_007550</name>
</gene>
<dbReference type="InterPro" id="IPR051531">
    <property type="entry name" value="N-acetyltransferase"/>
</dbReference>
<dbReference type="RefSeq" id="WP_094436557.1">
    <property type="nucleotide sequence ID" value="NZ_NKDB02000001.1"/>
</dbReference>
<dbReference type="PANTHER" id="PTHR43792:SF1">
    <property type="entry name" value="N-ACETYLTRANSFERASE DOMAIN-CONTAINING PROTEIN"/>
    <property type="match status" value="1"/>
</dbReference>
<dbReference type="InterPro" id="IPR016181">
    <property type="entry name" value="Acyl_CoA_acyltransferase"/>
</dbReference>
<keyword evidence="2" id="KW-0808">Transferase</keyword>
<dbReference type="Pfam" id="PF13302">
    <property type="entry name" value="Acetyltransf_3"/>
    <property type="match status" value="1"/>
</dbReference>
<evidence type="ECO:0000313" key="2">
    <source>
        <dbReference type="EMBL" id="RKJ99568.1"/>
    </source>
</evidence>
<organism evidence="2 3">
    <name type="scientific">Alicycliphilus denitrificans</name>
    <dbReference type="NCBI Taxonomy" id="179636"/>
    <lineage>
        <taxon>Bacteria</taxon>
        <taxon>Pseudomonadati</taxon>
        <taxon>Pseudomonadota</taxon>
        <taxon>Betaproteobacteria</taxon>
        <taxon>Burkholderiales</taxon>
        <taxon>Comamonadaceae</taxon>
        <taxon>Alicycliphilus</taxon>
    </lineage>
</organism>
<dbReference type="Proteomes" id="UP000216225">
    <property type="component" value="Unassembled WGS sequence"/>
</dbReference>
<dbReference type="AlphaFoldDB" id="A0A3R7F267"/>
<evidence type="ECO:0000259" key="1">
    <source>
        <dbReference type="PROSITE" id="PS51186"/>
    </source>
</evidence>
<reference evidence="2 3" key="1">
    <citation type="submission" date="2018-09" db="EMBL/GenBank/DDBJ databases">
        <title>Genome comparison of Alicycliphilus sp. BQ1, a polyurethanolytic bacterium, with its closest phylogenetic relatives Alicycliphilus denitrificans BC and K601, unable to attack polyurethane.</title>
        <authorList>
            <person name="Loza-Tavera H."/>
            <person name="Lozano L."/>
            <person name="Cevallos M."/>
            <person name="Maya-Lucas O."/>
            <person name="Garcia-Mena J."/>
            <person name="Hernandez J."/>
        </authorList>
    </citation>
    <scope>NUCLEOTIDE SEQUENCE [LARGE SCALE GENOMIC DNA]</scope>
    <source>
        <strain evidence="2 3">BQ1</strain>
    </source>
</reference>
<dbReference type="SUPFAM" id="SSF55729">
    <property type="entry name" value="Acyl-CoA N-acyltransferases (Nat)"/>
    <property type="match status" value="1"/>
</dbReference>
<dbReference type="PANTHER" id="PTHR43792">
    <property type="entry name" value="GNAT FAMILY, PUTATIVE (AFU_ORTHOLOGUE AFUA_3G00765)-RELATED-RELATED"/>
    <property type="match status" value="1"/>
</dbReference>
<accession>A0A3R7F267</accession>
<protein>
    <submittedName>
        <fullName evidence="2">N-acetyltransferase</fullName>
    </submittedName>
</protein>
<dbReference type="PROSITE" id="PS51186">
    <property type="entry name" value="GNAT"/>
    <property type="match status" value="1"/>
</dbReference>
<dbReference type="EMBL" id="NKDB02000001">
    <property type="protein sequence ID" value="RKJ99568.1"/>
    <property type="molecule type" value="Genomic_DNA"/>
</dbReference>
<evidence type="ECO:0000313" key="3">
    <source>
        <dbReference type="Proteomes" id="UP000216225"/>
    </source>
</evidence>
<dbReference type="InterPro" id="IPR000182">
    <property type="entry name" value="GNAT_dom"/>
</dbReference>
<dbReference type="Gene3D" id="3.40.630.30">
    <property type="match status" value="1"/>
</dbReference>
<comment type="caution">
    <text evidence="2">The sequence shown here is derived from an EMBL/GenBank/DDBJ whole genome shotgun (WGS) entry which is preliminary data.</text>
</comment>
<feature type="domain" description="N-acetyltransferase" evidence="1">
    <location>
        <begin position="12"/>
        <end position="173"/>
    </location>
</feature>
<proteinExistence type="predicted"/>